<dbReference type="eggNOG" id="ENOG502QSPI">
    <property type="taxonomic scope" value="Eukaryota"/>
</dbReference>
<protein>
    <recommendedName>
        <fullName evidence="3">ELM2 domain-containing protein</fullName>
    </recommendedName>
</protein>
<evidence type="ECO:0000313" key="5">
    <source>
        <dbReference type="Proteomes" id="UP000030689"/>
    </source>
</evidence>
<name>V4KCH8_EUTSA</name>
<evidence type="ECO:0000256" key="2">
    <source>
        <dbReference type="SAM" id="MobiDB-lite"/>
    </source>
</evidence>
<dbReference type="STRING" id="72664.V4KCH8"/>
<keyword evidence="1" id="KW-0539">Nucleus</keyword>
<keyword evidence="5" id="KW-1185">Reference proteome</keyword>
<reference evidence="4 5" key="1">
    <citation type="journal article" date="2013" name="Front. Plant Sci.">
        <title>The Reference Genome of the Halophytic Plant Eutrema salsugineum.</title>
        <authorList>
            <person name="Yang R."/>
            <person name="Jarvis D.E."/>
            <person name="Chen H."/>
            <person name="Beilstein M.A."/>
            <person name="Grimwood J."/>
            <person name="Jenkins J."/>
            <person name="Shu S."/>
            <person name="Prochnik S."/>
            <person name="Xin M."/>
            <person name="Ma C."/>
            <person name="Schmutz J."/>
            <person name="Wing R.A."/>
            <person name="Mitchell-Olds T."/>
            <person name="Schumaker K.S."/>
            <person name="Wang X."/>
        </authorList>
    </citation>
    <scope>NUCLEOTIDE SEQUENCE [LARGE SCALE GENOMIC DNA]</scope>
</reference>
<sequence length="283" mass="31661">MGFKRTFDAEDVREHNVKHARQISFCNKLAKLDEGVPYRESLENSGVVIGEDPSDLYGFKCEYYVEKGFESNAPFSWTTTGFEEDSLSGATTQSTLSHGSPESDFPWRPIFPADDDDWCQMSPRKPVPIGSEYQADIPECVKEEVRGQSSDEEQVMGKCIIPMPDCETEVCKIGKGRKECICLDKGSIRCVQQHIMENREDLFETVGHERCLNIGLGERGGSCCKLVKTRRSISRDCLLQSGFTGPGFLETPEVCVSFTNHEGNCELLFQCLHPAETSCPESI</sequence>
<dbReference type="Pfam" id="PF01448">
    <property type="entry name" value="ELM2"/>
    <property type="match status" value="1"/>
</dbReference>
<dbReference type="AlphaFoldDB" id="V4KCH8"/>
<dbReference type="SMART" id="SM01189">
    <property type="entry name" value="ELM2"/>
    <property type="match status" value="1"/>
</dbReference>
<feature type="domain" description="ELM2" evidence="3">
    <location>
        <begin position="127"/>
        <end position="178"/>
    </location>
</feature>
<proteinExistence type="predicted"/>
<evidence type="ECO:0000256" key="1">
    <source>
        <dbReference type="ARBA" id="ARBA00023242"/>
    </source>
</evidence>
<dbReference type="OrthoDB" id="1908944at2759"/>
<dbReference type="PANTHER" id="PTHR46872:SF14">
    <property type="entry name" value="ELM2 DOMAIN-CONTAINING PROTEIN"/>
    <property type="match status" value="1"/>
</dbReference>
<dbReference type="PANTHER" id="PTHR46872">
    <property type="entry name" value="DNA BINDING PROTEIN"/>
    <property type="match status" value="1"/>
</dbReference>
<dbReference type="InterPro" id="IPR000949">
    <property type="entry name" value="ELM2_dom"/>
</dbReference>
<dbReference type="KEGG" id="eus:EUTSA_v10008408mg"/>
<dbReference type="GO" id="GO:0000118">
    <property type="term" value="C:histone deacetylase complex"/>
    <property type="evidence" value="ECO:0007669"/>
    <property type="project" value="EnsemblPlants"/>
</dbReference>
<dbReference type="Gramene" id="ESQ35435">
    <property type="protein sequence ID" value="ESQ35435"/>
    <property type="gene ID" value="EUTSA_v10008408mg"/>
</dbReference>
<feature type="region of interest" description="Disordered" evidence="2">
    <location>
        <begin position="86"/>
        <end position="106"/>
    </location>
</feature>
<organism evidence="4 5">
    <name type="scientific">Eutrema salsugineum</name>
    <name type="common">Saltwater cress</name>
    <name type="synonym">Sisymbrium salsugineum</name>
    <dbReference type="NCBI Taxonomy" id="72664"/>
    <lineage>
        <taxon>Eukaryota</taxon>
        <taxon>Viridiplantae</taxon>
        <taxon>Streptophyta</taxon>
        <taxon>Embryophyta</taxon>
        <taxon>Tracheophyta</taxon>
        <taxon>Spermatophyta</taxon>
        <taxon>Magnoliopsida</taxon>
        <taxon>eudicotyledons</taxon>
        <taxon>Gunneridae</taxon>
        <taxon>Pentapetalae</taxon>
        <taxon>rosids</taxon>
        <taxon>malvids</taxon>
        <taxon>Brassicales</taxon>
        <taxon>Brassicaceae</taxon>
        <taxon>Eutremeae</taxon>
        <taxon>Eutrema</taxon>
    </lineage>
</organism>
<accession>V4KCH8</accession>
<dbReference type="EMBL" id="KI517683">
    <property type="protein sequence ID" value="ESQ35435.1"/>
    <property type="molecule type" value="Genomic_DNA"/>
</dbReference>
<gene>
    <name evidence="4" type="ORF">EUTSA_v10008408mg</name>
</gene>
<evidence type="ECO:0000259" key="3">
    <source>
        <dbReference type="SMART" id="SM01189"/>
    </source>
</evidence>
<evidence type="ECO:0000313" key="4">
    <source>
        <dbReference type="EMBL" id="ESQ35435.1"/>
    </source>
</evidence>
<feature type="compositionally biased region" description="Polar residues" evidence="2">
    <location>
        <begin position="88"/>
        <end position="100"/>
    </location>
</feature>
<dbReference type="Proteomes" id="UP000030689">
    <property type="component" value="Unassembled WGS sequence"/>
</dbReference>